<evidence type="ECO:0000256" key="1">
    <source>
        <dbReference type="SAM" id="SignalP"/>
    </source>
</evidence>
<dbReference type="NCBIfam" id="TIGR02001">
    <property type="entry name" value="gcw_chp"/>
    <property type="match status" value="1"/>
</dbReference>
<dbReference type="Pfam" id="PF09694">
    <property type="entry name" value="Gcw_chp"/>
    <property type="match status" value="1"/>
</dbReference>
<gene>
    <name evidence="2" type="ORF">Q7A36_30555</name>
</gene>
<protein>
    <submittedName>
        <fullName evidence="2">TorF family putative porin</fullName>
    </submittedName>
</protein>
<accession>A0ABT9E9H8</accession>
<organism evidence="2 3">
    <name type="scientific">Paracraurococcus lichenis</name>
    <dbReference type="NCBI Taxonomy" id="3064888"/>
    <lineage>
        <taxon>Bacteria</taxon>
        <taxon>Pseudomonadati</taxon>
        <taxon>Pseudomonadota</taxon>
        <taxon>Alphaproteobacteria</taxon>
        <taxon>Acetobacterales</taxon>
        <taxon>Roseomonadaceae</taxon>
        <taxon>Paracraurococcus</taxon>
    </lineage>
</organism>
<proteinExistence type="predicted"/>
<evidence type="ECO:0000313" key="2">
    <source>
        <dbReference type="EMBL" id="MDO9712715.1"/>
    </source>
</evidence>
<sequence>MDFFLARSCVAALALLSGSAWAQEKSAEAKTEAFSFSGTVAATTDYVYRGLTLSKGRPAIQSSLTVQHETGLFASVSLSNVNLDGGGYIEIASSAGFTQEIGNLRYAVMLNHYGYPQQDRGSEISFFEFGAIGAYTWDKLKFTAQTYLSPNTSGPLGGRSYYLNGGLAYTVVDGLEVSAGVGRSIYQMSNDYSDFNATVAYTWEPATLQVKYTTTRPSLPGFGGDRITASLTFGF</sequence>
<keyword evidence="1" id="KW-0732">Signal</keyword>
<evidence type="ECO:0000313" key="3">
    <source>
        <dbReference type="Proteomes" id="UP001243009"/>
    </source>
</evidence>
<dbReference type="RefSeq" id="WP_305107572.1">
    <property type="nucleotide sequence ID" value="NZ_JAUTWS010000056.1"/>
</dbReference>
<feature type="chain" id="PRO_5047296420" evidence="1">
    <location>
        <begin position="23"/>
        <end position="235"/>
    </location>
</feature>
<reference evidence="2 3" key="1">
    <citation type="submission" date="2023-08" db="EMBL/GenBank/DDBJ databases">
        <title>The draft genome sequence of Paracraurococcus sp. LOR1-02.</title>
        <authorList>
            <person name="Kingkaew E."/>
            <person name="Tanasupawat S."/>
        </authorList>
    </citation>
    <scope>NUCLEOTIDE SEQUENCE [LARGE SCALE GENOMIC DNA]</scope>
    <source>
        <strain evidence="2 3">LOR1-02</strain>
    </source>
</reference>
<dbReference type="InterPro" id="IPR010239">
    <property type="entry name" value="CHP02001"/>
</dbReference>
<dbReference type="EMBL" id="JAUTWS010000056">
    <property type="protein sequence ID" value="MDO9712715.1"/>
    <property type="molecule type" value="Genomic_DNA"/>
</dbReference>
<keyword evidence="3" id="KW-1185">Reference proteome</keyword>
<name>A0ABT9E9H8_9PROT</name>
<comment type="caution">
    <text evidence="2">The sequence shown here is derived from an EMBL/GenBank/DDBJ whole genome shotgun (WGS) entry which is preliminary data.</text>
</comment>
<dbReference type="Proteomes" id="UP001243009">
    <property type="component" value="Unassembled WGS sequence"/>
</dbReference>
<feature type="signal peptide" evidence="1">
    <location>
        <begin position="1"/>
        <end position="22"/>
    </location>
</feature>